<comment type="caution">
    <text evidence="2">The sequence shown here is derived from an EMBL/GenBank/DDBJ whole genome shotgun (WGS) entry which is preliminary data.</text>
</comment>
<evidence type="ECO:0000313" key="3">
    <source>
        <dbReference type="Proteomes" id="UP001156921"/>
    </source>
</evidence>
<dbReference type="InterPro" id="IPR029033">
    <property type="entry name" value="His_PPase_superfam"/>
</dbReference>
<proteinExistence type="predicted"/>
<evidence type="ECO:0000313" key="2">
    <source>
        <dbReference type="EMBL" id="GLS02700.1"/>
    </source>
</evidence>
<feature type="region of interest" description="Disordered" evidence="1">
    <location>
        <begin position="1"/>
        <end position="25"/>
    </location>
</feature>
<dbReference type="InterPro" id="IPR013078">
    <property type="entry name" value="His_Pase_superF_clade-1"/>
</dbReference>
<evidence type="ECO:0000256" key="1">
    <source>
        <dbReference type="SAM" id="MobiDB-lite"/>
    </source>
</evidence>
<sequence>MADPPEPVKPALSKPEPAPPPQPRAALVSVRPGAIVLARHGEPALSRKCFLTSDQYRDWWAKYEVGGLRAGQTPPPELLATAEGAGAIYASTRPRAQETAAAICAGREVMSDALFIEAPLPPPRFPSWFKLPPKYWGVVARIWWHAFNHHEGQETRRQAEVRAEKAAQALIARAESGQDVLVLAHGYFNHMVGRRLRADGWDLVHNQGFKYWSQRRYEKR</sequence>
<dbReference type="Gene3D" id="3.40.50.1240">
    <property type="entry name" value="Phosphoglycerate mutase-like"/>
    <property type="match status" value="1"/>
</dbReference>
<dbReference type="SUPFAM" id="SSF53254">
    <property type="entry name" value="Phosphoglycerate mutase-like"/>
    <property type="match status" value="1"/>
</dbReference>
<dbReference type="Proteomes" id="UP001156921">
    <property type="component" value="Unassembled WGS sequence"/>
</dbReference>
<gene>
    <name evidence="2" type="ORF">GCM10007859_27310</name>
</gene>
<protein>
    <submittedName>
        <fullName evidence="2">Phosphoglycerate mutase</fullName>
    </submittedName>
</protein>
<name>A0ABQ6BKY2_9CAUL</name>
<organism evidence="2 3">
    <name type="scientific">Brevundimonas denitrificans</name>
    <dbReference type="NCBI Taxonomy" id="1443434"/>
    <lineage>
        <taxon>Bacteria</taxon>
        <taxon>Pseudomonadati</taxon>
        <taxon>Pseudomonadota</taxon>
        <taxon>Alphaproteobacteria</taxon>
        <taxon>Caulobacterales</taxon>
        <taxon>Caulobacteraceae</taxon>
        <taxon>Brevundimonas</taxon>
    </lineage>
</organism>
<dbReference type="Pfam" id="PF00300">
    <property type="entry name" value="His_Phos_1"/>
    <property type="match status" value="1"/>
</dbReference>
<keyword evidence="3" id="KW-1185">Reference proteome</keyword>
<dbReference type="EMBL" id="BSOY01000095">
    <property type="protein sequence ID" value="GLS02700.1"/>
    <property type="molecule type" value="Genomic_DNA"/>
</dbReference>
<dbReference type="RefSeq" id="WP_284223584.1">
    <property type="nucleotide sequence ID" value="NZ_BSOY01000095.1"/>
</dbReference>
<accession>A0ABQ6BKY2</accession>
<reference evidence="3" key="1">
    <citation type="journal article" date="2019" name="Int. J. Syst. Evol. Microbiol.">
        <title>The Global Catalogue of Microorganisms (GCM) 10K type strain sequencing project: providing services to taxonomists for standard genome sequencing and annotation.</title>
        <authorList>
            <consortium name="The Broad Institute Genomics Platform"/>
            <consortium name="The Broad Institute Genome Sequencing Center for Infectious Disease"/>
            <person name="Wu L."/>
            <person name="Ma J."/>
        </authorList>
    </citation>
    <scope>NUCLEOTIDE SEQUENCE [LARGE SCALE GENOMIC DNA]</scope>
    <source>
        <strain evidence="3">NBRC 110107</strain>
    </source>
</reference>